<reference evidence="3" key="1">
    <citation type="journal article" date="2019" name="Int. J. Syst. Evol. Microbiol.">
        <title>The Global Catalogue of Microorganisms (GCM) 10K type strain sequencing project: providing services to taxonomists for standard genome sequencing and annotation.</title>
        <authorList>
            <consortium name="The Broad Institute Genomics Platform"/>
            <consortium name="The Broad Institute Genome Sequencing Center for Infectious Disease"/>
            <person name="Wu L."/>
            <person name="Ma J."/>
        </authorList>
    </citation>
    <scope>NUCLEOTIDE SEQUENCE [LARGE SCALE GENOMIC DNA]</scope>
    <source>
        <strain evidence="3">JCM 18542</strain>
    </source>
</reference>
<comment type="caution">
    <text evidence="2">The sequence shown here is derived from an EMBL/GenBank/DDBJ whole genome shotgun (WGS) entry which is preliminary data.</text>
</comment>
<dbReference type="PANTHER" id="PTHR43682">
    <property type="entry name" value="LACTATE UTILIZATION PROTEIN C"/>
    <property type="match status" value="1"/>
</dbReference>
<accession>A0ABP9CZA8</accession>
<proteinExistence type="predicted"/>
<keyword evidence="3" id="KW-1185">Reference proteome</keyword>
<dbReference type="InterPro" id="IPR037171">
    <property type="entry name" value="NagB/RpiA_transferase-like"/>
</dbReference>
<gene>
    <name evidence="2" type="ORF">GCM10023353_35050</name>
</gene>
<name>A0ABP9CZA8_9ACTN</name>
<evidence type="ECO:0000313" key="3">
    <source>
        <dbReference type="Proteomes" id="UP001500839"/>
    </source>
</evidence>
<dbReference type="Pfam" id="PF02589">
    <property type="entry name" value="LUD_dom"/>
    <property type="match status" value="1"/>
</dbReference>
<dbReference type="InterPro" id="IPR024185">
    <property type="entry name" value="FTHF_cligase-like_sf"/>
</dbReference>
<dbReference type="PANTHER" id="PTHR43682:SF1">
    <property type="entry name" value="LACTATE UTILIZATION PROTEIN C"/>
    <property type="match status" value="1"/>
</dbReference>
<dbReference type="EMBL" id="BAABKQ010000001">
    <property type="protein sequence ID" value="GAA4823345.1"/>
    <property type="molecule type" value="Genomic_DNA"/>
</dbReference>
<dbReference type="RefSeq" id="WP_242474460.1">
    <property type="nucleotide sequence ID" value="NZ_BAABKQ010000001.1"/>
</dbReference>
<evidence type="ECO:0000313" key="2">
    <source>
        <dbReference type="EMBL" id="GAA4823345.1"/>
    </source>
</evidence>
<dbReference type="InterPro" id="IPR003741">
    <property type="entry name" value="LUD_dom"/>
</dbReference>
<protein>
    <submittedName>
        <fullName evidence="2">LUD domain-containing protein</fullName>
    </submittedName>
</protein>
<dbReference type="SUPFAM" id="SSF100950">
    <property type="entry name" value="NagB/RpiA/CoA transferase-like"/>
    <property type="match status" value="1"/>
</dbReference>
<dbReference type="Gene3D" id="3.40.50.10420">
    <property type="entry name" value="NagB/RpiA/CoA transferase-like"/>
    <property type="match status" value="1"/>
</dbReference>
<sequence length="227" mass="23672">MNADGQAPDGRGVILDRIRRALGPDRDAPPVPRDYAPAAVEVGTPELITLFAERMEGTHATVRRVHGAEVAAAVADIAGRRGLRRIITPPGLDRRWLPEAGVEWLADDPPLTTGRVEGADAVLTAATVAAADSGTLVLDGGPGQGRRVLSLLPDAMIVVLRAEQVVADFPAAVARMDPARPLTVVSGPSATVDIELSRVDGVHGPRELDVVIIEDAAAEAPLADPRG</sequence>
<evidence type="ECO:0000259" key="1">
    <source>
        <dbReference type="Pfam" id="PF02589"/>
    </source>
</evidence>
<feature type="domain" description="LUD" evidence="1">
    <location>
        <begin position="117"/>
        <end position="213"/>
    </location>
</feature>
<dbReference type="Proteomes" id="UP001500839">
    <property type="component" value="Unassembled WGS sequence"/>
</dbReference>
<organism evidence="2 3">
    <name type="scientific">Tomitella cavernea</name>
    <dbReference type="NCBI Taxonomy" id="1387982"/>
    <lineage>
        <taxon>Bacteria</taxon>
        <taxon>Bacillati</taxon>
        <taxon>Actinomycetota</taxon>
        <taxon>Actinomycetes</taxon>
        <taxon>Mycobacteriales</taxon>
        <taxon>Tomitella</taxon>
    </lineage>
</organism>